<dbReference type="RefSeq" id="WP_146795312.1">
    <property type="nucleotide sequence ID" value="NZ_BJUU01000013.1"/>
</dbReference>
<name>A0AA87RK82_9MICO</name>
<dbReference type="Pfam" id="PF13692">
    <property type="entry name" value="Glyco_trans_1_4"/>
    <property type="match status" value="1"/>
</dbReference>
<evidence type="ECO:0000313" key="1">
    <source>
        <dbReference type="EMBL" id="GEK80753.1"/>
    </source>
</evidence>
<organism evidence="1 2">
    <name type="scientific">Agrococcus baldri</name>
    <dbReference type="NCBI Taxonomy" id="153730"/>
    <lineage>
        <taxon>Bacteria</taxon>
        <taxon>Bacillati</taxon>
        <taxon>Actinomycetota</taxon>
        <taxon>Actinomycetes</taxon>
        <taxon>Micrococcales</taxon>
        <taxon>Microbacteriaceae</taxon>
        <taxon>Agrococcus</taxon>
    </lineage>
</organism>
<dbReference type="SUPFAM" id="SSF53756">
    <property type="entry name" value="UDP-Glycosyltransferase/glycogen phosphorylase"/>
    <property type="match status" value="1"/>
</dbReference>
<dbReference type="Proteomes" id="UP000321749">
    <property type="component" value="Unassembled WGS sequence"/>
</dbReference>
<accession>A0AA87RK82</accession>
<dbReference type="EMBL" id="BJUU01000013">
    <property type="protein sequence ID" value="GEK80753.1"/>
    <property type="molecule type" value="Genomic_DNA"/>
</dbReference>
<comment type="caution">
    <text evidence="1">The sequence shown here is derived from an EMBL/GenBank/DDBJ whole genome shotgun (WGS) entry which is preliminary data.</text>
</comment>
<sequence>MRIVVFPAYRENPFLGMLLGAAERAGAEIVDTRTLDELEAALAERPAETVLHVHWTNPIAQSTNNPVVAARNAGRFRRMIRRAQQQGAHLVWTVHNVLPHGAKHARVERGIHRFLAGAADRIHVMHPDTAALAAPHYALPADRVRHIPHPSYVGAVPPAADRTAARERLGIAEGALAVLFLGQMRAYKGVLELIHAAGEAAEHRPLVLLLAGNATADETAAIDAALAAHPRLTAVRHLRFVDDAELPGWFAAADLVALPYRDILNSGSVLLAATYGAPVLLPAVPHLAREHAGRDWVTLFEGADGLRRALGQARVDDAAARAAALADAEAWTADDASAAFLAVLEELAPPS</sequence>
<reference evidence="1 2" key="1">
    <citation type="submission" date="2019-07" db="EMBL/GenBank/DDBJ databases">
        <title>Whole genome shotgun sequence of Agrococcus baldri NBRC 103055.</title>
        <authorList>
            <person name="Hosoyama A."/>
            <person name="Uohara A."/>
            <person name="Ohji S."/>
            <person name="Ichikawa N."/>
        </authorList>
    </citation>
    <scope>NUCLEOTIDE SEQUENCE [LARGE SCALE GENOMIC DNA]</scope>
    <source>
        <strain evidence="1 2">NBRC 103055</strain>
    </source>
</reference>
<protein>
    <submittedName>
        <fullName evidence="1">Uncharacterized protein</fullName>
    </submittedName>
</protein>
<proteinExistence type="predicted"/>
<keyword evidence="2" id="KW-1185">Reference proteome</keyword>
<evidence type="ECO:0000313" key="2">
    <source>
        <dbReference type="Proteomes" id="UP000321749"/>
    </source>
</evidence>
<dbReference type="Gene3D" id="3.40.50.2000">
    <property type="entry name" value="Glycogen Phosphorylase B"/>
    <property type="match status" value="2"/>
</dbReference>
<dbReference type="AlphaFoldDB" id="A0AA87RK82"/>
<gene>
    <name evidence="1" type="ORF">ABA31_21040</name>
</gene>